<name>A0A4R2L312_9GAMM</name>
<keyword evidence="3" id="KW-1185">Reference proteome</keyword>
<organism evidence="2 3">
    <name type="scientific">Plasticicumulans lactativorans</name>
    <dbReference type="NCBI Taxonomy" id="1133106"/>
    <lineage>
        <taxon>Bacteria</taxon>
        <taxon>Pseudomonadati</taxon>
        <taxon>Pseudomonadota</taxon>
        <taxon>Gammaproteobacteria</taxon>
        <taxon>Candidatus Competibacteraceae</taxon>
        <taxon>Plasticicumulans</taxon>
    </lineage>
</organism>
<evidence type="ECO:0000313" key="2">
    <source>
        <dbReference type="EMBL" id="TCO78166.1"/>
    </source>
</evidence>
<evidence type="ECO:0000256" key="1">
    <source>
        <dbReference type="SAM" id="SignalP"/>
    </source>
</evidence>
<proteinExistence type="predicted"/>
<evidence type="ECO:0000313" key="3">
    <source>
        <dbReference type="Proteomes" id="UP000295765"/>
    </source>
</evidence>
<feature type="signal peptide" evidence="1">
    <location>
        <begin position="1"/>
        <end position="23"/>
    </location>
</feature>
<accession>A0A4R2L312</accession>
<dbReference type="RefSeq" id="WP_132545171.1">
    <property type="nucleotide sequence ID" value="NZ_SLWY01000023.1"/>
</dbReference>
<sequence>MSRTALNSLSLAAAVAGALSALAAPVAAQAAEQEKCYGIAKAGENDCASAAHACSGNSTVALDGREWKYAPAGTCEKLGGKLAPFDGKGMPKAM</sequence>
<comment type="caution">
    <text evidence="2">The sequence shown here is derived from an EMBL/GenBank/DDBJ whole genome shotgun (WGS) entry which is preliminary data.</text>
</comment>
<dbReference type="EMBL" id="SLWY01000023">
    <property type="protein sequence ID" value="TCO78166.1"/>
    <property type="molecule type" value="Genomic_DNA"/>
</dbReference>
<feature type="chain" id="PRO_5020247021" evidence="1">
    <location>
        <begin position="24"/>
        <end position="94"/>
    </location>
</feature>
<dbReference type="InterPro" id="IPR018740">
    <property type="entry name" value="DUF2282_membr"/>
</dbReference>
<dbReference type="Proteomes" id="UP000295765">
    <property type="component" value="Unassembled WGS sequence"/>
</dbReference>
<dbReference type="AlphaFoldDB" id="A0A4R2L312"/>
<dbReference type="OrthoDB" id="1551288at2"/>
<keyword evidence="1" id="KW-0732">Signal</keyword>
<dbReference type="Pfam" id="PF10048">
    <property type="entry name" value="DUF2282"/>
    <property type="match status" value="1"/>
</dbReference>
<gene>
    <name evidence="2" type="ORF">EV699_12343</name>
</gene>
<protein>
    <submittedName>
        <fullName evidence="2">Putative membrane protein</fullName>
    </submittedName>
</protein>
<reference evidence="2 3" key="1">
    <citation type="submission" date="2019-03" db="EMBL/GenBank/DDBJ databases">
        <title>Genomic Encyclopedia of Type Strains, Phase IV (KMG-IV): sequencing the most valuable type-strain genomes for metagenomic binning, comparative biology and taxonomic classification.</title>
        <authorList>
            <person name="Goeker M."/>
        </authorList>
    </citation>
    <scope>NUCLEOTIDE SEQUENCE [LARGE SCALE GENOMIC DNA]</scope>
    <source>
        <strain evidence="2 3">DSM 25287</strain>
    </source>
</reference>